<dbReference type="Gene3D" id="1.10.10.1320">
    <property type="entry name" value="Anti-sigma factor, zinc-finger domain"/>
    <property type="match status" value="1"/>
</dbReference>
<evidence type="ECO:0000256" key="6">
    <source>
        <dbReference type="ARBA" id="ARBA00023163"/>
    </source>
</evidence>
<keyword evidence="4" id="KW-0805">Transcription regulation</keyword>
<keyword evidence="3" id="KW-1133">Transmembrane helix</keyword>
<evidence type="ECO:0000256" key="7">
    <source>
        <dbReference type="SAM" id="MobiDB-lite"/>
    </source>
</evidence>
<dbReference type="Pfam" id="PF13490">
    <property type="entry name" value="zf-HC2"/>
    <property type="match status" value="1"/>
</dbReference>
<accession>A0AA41U9P5</accession>
<reference evidence="9" key="1">
    <citation type="submission" date="2022-01" db="EMBL/GenBank/DDBJ databases">
        <title>Genome-Based Taxonomic Classification of the Phylum Actinobacteria.</title>
        <authorList>
            <person name="Gao Y."/>
        </authorList>
    </citation>
    <scope>NUCLEOTIDE SEQUENCE</scope>
    <source>
        <strain evidence="9">KLBMP 8922</strain>
    </source>
</reference>
<sequence>MSTNHHDTGAYALHALPPDEHAALERHLARCETCATETAELVATAARLGLAVHTVPPPELKKRVLRAISTVRQEPATRATIRRSWWPAQHLASLAVLQCAAVFRVLAAWRSASANGPRTPAPRPTTPGSKWTSPLC</sequence>
<keyword evidence="5" id="KW-0472">Membrane</keyword>
<dbReference type="PANTHER" id="PTHR37461">
    <property type="entry name" value="ANTI-SIGMA-K FACTOR RSKA"/>
    <property type="match status" value="1"/>
</dbReference>
<keyword evidence="6" id="KW-0804">Transcription</keyword>
<evidence type="ECO:0000256" key="1">
    <source>
        <dbReference type="ARBA" id="ARBA00004167"/>
    </source>
</evidence>
<dbReference type="GO" id="GO:0006417">
    <property type="term" value="P:regulation of translation"/>
    <property type="evidence" value="ECO:0007669"/>
    <property type="project" value="TreeGrafter"/>
</dbReference>
<dbReference type="AlphaFoldDB" id="A0AA41U9P5"/>
<evidence type="ECO:0000256" key="3">
    <source>
        <dbReference type="ARBA" id="ARBA00022989"/>
    </source>
</evidence>
<feature type="region of interest" description="Disordered" evidence="7">
    <location>
        <begin position="114"/>
        <end position="136"/>
    </location>
</feature>
<gene>
    <name evidence="9" type="ORF">LZ495_43435</name>
</gene>
<evidence type="ECO:0000313" key="10">
    <source>
        <dbReference type="Proteomes" id="UP001165378"/>
    </source>
</evidence>
<dbReference type="InterPro" id="IPR027383">
    <property type="entry name" value="Znf_put"/>
</dbReference>
<dbReference type="InterPro" id="IPR051474">
    <property type="entry name" value="Anti-sigma-K/W_factor"/>
</dbReference>
<feature type="domain" description="Putative zinc-finger" evidence="8">
    <location>
        <begin position="9"/>
        <end position="35"/>
    </location>
</feature>
<dbReference type="EMBL" id="JAKFHA010000076">
    <property type="protein sequence ID" value="MCF2534044.1"/>
    <property type="molecule type" value="Genomic_DNA"/>
</dbReference>
<dbReference type="GO" id="GO:0016989">
    <property type="term" value="F:sigma factor antagonist activity"/>
    <property type="evidence" value="ECO:0007669"/>
    <property type="project" value="TreeGrafter"/>
</dbReference>
<name>A0AA41U9P5_9ACTN</name>
<dbReference type="GO" id="GO:0016020">
    <property type="term" value="C:membrane"/>
    <property type="evidence" value="ECO:0007669"/>
    <property type="project" value="UniProtKB-SubCell"/>
</dbReference>
<keyword evidence="2" id="KW-0812">Transmembrane</keyword>
<dbReference type="RefSeq" id="WP_235058833.1">
    <property type="nucleotide sequence ID" value="NZ_JAKFHA010000076.1"/>
</dbReference>
<evidence type="ECO:0000256" key="4">
    <source>
        <dbReference type="ARBA" id="ARBA00023015"/>
    </source>
</evidence>
<dbReference type="Proteomes" id="UP001165378">
    <property type="component" value="Unassembled WGS sequence"/>
</dbReference>
<evidence type="ECO:0000256" key="5">
    <source>
        <dbReference type="ARBA" id="ARBA00023136"/>
    </source>
</evidence>
<evidence type="ECO:0000256" key="2">
    <source>
        <dbReference type="ARBA" id="ARBA00022692"/>
    </source>
</evidence>
<proteinExistence type="predicted"/>
<evidence type="ECO:0000313" key="9">
    <source>
        <dbReference type="EMBL" id="MCF2534044.1"/>
    </source>
</evidence>
<organism evidence="9 10">
    <name type="scientific">Yinghuangia soli</name>
    <dbReference type="NCBI Taxonomy" id="2908204"/>
    <lineage>
        <taxon>Bacteria</taxon>
        <taxon>Bacillati</taxon>
        <taxon>Actinomycetota</taxon>
        <taxon>Actinomycetes</taxon>
        <taxon>Kitasatosporales</taxon>
        <taxon>Streptomycetaceae</taxon>
        <taxon>Yinghuangia</taxon>
    </lineage>
</organism>
<comment type="caution">
    <text evidence="9">The sequence shown here is derived from an EMBL/GenBank/DDBJ whole genome shotgun (WGS) entry which is preliminary data.</text>
</comment>
<keyword evidence="10" id="KW-1185">Reference proteome</keyword>
<dbReference type="PANTHER" id="PTHR37461:SF1">
    <property type="entry name" value="ANTI-SIGMA-K FACTOR RSKA"/>
    <property type="match status" value="1"/>
</dbReference>
<protein>
    <submittedName>
        <fullName evidence="9">Zf-HC2 domain-containing protein</fullName>
    </submittedName>
</protein>
<evidence type="ECO:0000259" key="8">
    <source>
        <dbReference type="Pfam" id="PF13490"/>
    </source>
</evidence>
<dbReference type="InterPro" id="IPR041916">
    <property type="entry name" value="Anti_sigma_zinc_sf"/>
</dbReference>
<comment type="subcellular location">
    <subcellularLocation>
        <location evidence="1">Membrane</location>
        <topology evidence="1">Single-pass membrane protein</topology>
    </subcellularLocation>
</comment>